<proteinExistence type="predicted"/>
<dbReference type="InterPro" id="IPR052256">
    <property type="entry name" value="E3_ubiquitin-ligase_CHFR"/>
</dbReference>
<evidence type="ECO:0000259" key="11">
    <source>
        <dbReference type="PROSITE" id="PS50089"/>
    </source>
</evidence>
<evidence type="ECO:0000256" key="9">
    <source>
        <dbReference type="PROSITE-ProRule" id="PRU00175"/>
    </source>
</evidence>
<protein>
    <recommendedName>
        <fullName evidence="11">RING-type domain-containing protein</fullName>
    </recommendedName>
</protein>
<dbReference type="OrthoDB" id="1305878at2759"/>
<organism evidence="12 13">
    <name type="scientific">Bondarzewia mesenterica</name>
    <dbReference type="NCBI Taxonomy" id="1095465"/>
    <lineage>
        <taxon>Eukaryota</taxon>
        <taxon>Fungi</taxon>
        <taxon>Dikarya</taxon>
        <taxon>Basidiomycota</taxon>
        <taxon>Agaricomycotina</taxon>
        <taxon>Agaricomycetes</taxon>
        <taxon>Russulales</taxon>
        <taxon>Bondarzewiaceae</taxon>
        <taxon>Bondarzewia</taxon>
    </lineage>
</organism>
<dbReference type="Proteomes" id="UP000310158">
    <property type="component" value="Unassembled WGS sequence"/>
</dbReference>
<dbReference type="InterPro" id="IPR001841">
    <property type="entry name" value="Znf_RING"/>
</dbReference>
<dbReference type="Gene3D" id="3.30.40.10">
    <property type="entry name" value="Zinc/RING finger domain, C3HC4 (zinc finger)"/>
    <property type="match status" value="1"/>
</dbReference>
<dbReference type="PROSITE" id="PS50089">
    <property type="entry name" value="ZF_RING_2"/>
    <property type="match status" value="1"/>
</dbReference>
<gene>
    <name evidence="12" type="ORF">EW146_g4694</name>
</gene>
<evidence type="ECO:0000256" key="2">
    <source>
        <dbReference type="ARBA" id="ARBA00022679"/>
    </source>
</evidence>
<dbReference type="GO" id="GO:0016567">
    <property type="term" value="P:protein ubiquitination"/>
    <property type="evidence" value="ECO:0007669"/>
    <property type="project" value="TreeGrafter"/>
</dbReference>
<dbReference type="AlphaFoldDB" id="A0A4S4LVL2"/>
<keyword evidence="6" id="KW-0862">Zinc</keyword>
<keyword evidence="2" id="KW-0808">Transferase</keyword>
<keyword evidence="8" id="KW-0131">Cell cycle</keyword>
<evidence type="ECO:0000313" key="13">
    <source>
        <dbReference type="Proteomes" id="UP000310158"/>
    </source>
</evidence>
<dbReference type="Pfam" id="PF17979">
    <property type="entry name" value="zf-CRD"/>
    <property type="match status" value="1"/>
</dbReference>
<keyword evidence="4 9" id="KW-0863">Zinc-finger</keyword>
<accession>A0A4S4LVL2</accession>
<comment type="subcellular location">
    <subcellularLocation>
        <location evidence="1">Nucleus</location>
    </subcellularLocation>
</comment>
<dbReference type="GO" id="GO:0005634">
    <property type="term" value="C:nucleus"/>
    <property type="evidence" value="ECO:0007669"/>
    <property type="project" value="UniProtKB-SubCell"/>
</dbReference>
<dbReference type="GO" id="GO:0008270">
    <property type="term" value="F:zinc ion binding"/>
    <property type="evidence" value="ECO:0007669"/>
    <property type="project" value="UniProtKB-KW"/>
</dbReference>
<comment type="caution">
    <text evidence="12">The sequence shown here is derived from an EMBL/GenBank/DDBJ whole genome shotgun (WGS) entry which is preliminary data.</text>
</comment>
<dbReference type="InterPro" id="IPR013083">
    <property type="entry name" value="Znf_RING/FYVE/PHD"/>
</dbReference>
<evidence type="ECO:0000256" key="8">
    <source>
        <dbReference type="ARBA" id="ARBA00023306"/>
    </source>
</evidence>
<dbReference type="PANTHER" id="PTHR16079:SF4">
    <property type="entry name" value="E3 UBIQUITIN-PROTEIN LIGASE CHFR"/>
    <property type="match status" value="1"/>
</dbReference>
<dbReference type="Pfam" id="PF00097">
    <property type="entry name" value="zf-C3HC4"/>
    <property type="match status" value="1"/>
</dbReference>
<evidence type="ECO:0000256" key="4">
    <source>
        <dbReference type="ARBA" id="ARBA00022771"/>
    </source>
</evidence>
<dbReference type="InterPro" id="IPR040909">
    <property type="entry name" value="CHFR_Znf-CRD"/>
</dbReference>
<feature type="compositionally biased region" description="Polar residues" evidence="10">
    <location>
        <begin position="435"/>
        <end position="454"/>
    </location>
</feature>
<keyword evidence="3" id="KW-0479">Metal-binding</keyword>
<dbReference type="EMBL" id="SGPL01000187">
    <property type="protein sequence ID" value="THH15848.1"/>
    <property type="molecule type" value="Genomic_DNA"/>
</dbReference>
<evidence type="ECO:0000256" key="3">
    <source>
        <dbReference type="ARBA" id="ARBA00022723"/>
    </source>
</evidence>
<keyword evidence="13" id="KW-1185">Reference proteome</keyword>
<feature type="region of interest" description="Disordered" evidence="10">
    <location>
        <begin position="15"/>
        <end position="36"/>
    </location>
</feature>
<dbReference type="SUPFAM" id="SSF57850">
    <property type="entry name" value="RING/U-box"/>
    <property type="match status" value="1"/>
</dbReference>
<dbReference type="InterPro" id="IPR018957">
    <property type="entry name" value="Znf_C3HC4_RING-type"/>
</dbReference>
<evidence type="ECO:0000313" key="12">
    <source>
        <dbReference type="EMBL" id="THH15848.1"/>
    </source>
</evidence>
<evidence type="ECO:0000256" key="5">
    <source>
        <dbReference type="ARBA" id="ARBA00022786"/>
    </source>
</evidence>
<evidence type="ECO:0000256" key="10">
    <source>
        <dbReference type="SAM" id="MobiDB-lite"/>
    </source>
</evidence>
<keyword evidence="7" id="KW-0539">Nucleus</keyword>
<sequence length="535" mass="59290">MSHETLPLLHRLLSPSLTIPSPNQDESATDREPSAALKRRASLTFEGMDDDSRKRFKECKPEQQLHIHEEQPIIISGKALADDLEQELQCGCCSGLLYRPVIVNPCQHYFCGSCCTLWVRNGGTNCPACRGVSKDVSVSRSLQIMVDVLLRADPSRGRSDREKRQADEVYRPGQTIRIPPPREASPEPSIPQNGEFARPCPHCLPGNRYGWRCSQPVPDPVADPDNAWHVDDGSPPGHGYCGNCENLLALQAPTTTKCDMCQVSFCGIGVQGRCIALPLMSQHPHGMSDMGDLIQSAEVYECFDGNTVEVDIMLDYMSTNRITPRFIYREIVEHIQSQPRKFAPLIELETFMDVHNVASGADPGIDSPRERICRLCATEVLLWGLKDWWVRERKKGFLDESVTSRRDCPEGSGCHLQKEHAHAKEFNHIICPQDSEPSSEVSMQNQPEMSSTAAEPTPIPTHPDGTSLGHRGFHSETQLDLSMNPPAGSEADVAAVLMDMSDDFPPIDPETLPPLAGEVTFRPSQDLRDAVDALI</sequence>
<name>A0A4S4LVL2_9AGAM</name>
<keyword evidence="5" id="KW-0833">Ubl conjugation pathway</keyword>
<dbReference type="GO" id="GO:0004842">
    <property type="term" value="F:ubiquitin-protein transferase activity"/>
    <property type="evidence" value="ECO:0007669"/>
    <property type="project" value="TreeGrafter"/>
</dbReference>
<dbReference type="PANTHER" id="PTHR16079">
    <property type="entry name" value="UBIQUITIN LIGASE PROTEIN CHFR"/>
    <property type="match status" value="1"/>
</dbReference>
<reference evidence="12 13" key="1">
    <citation type="submission" date="2019-02" db="EMBL/GenBank/DDBJ databases">
        <title>Genome sequencing of the rare red list fungi Bondarzewia mesenterica.</title>
        <authorList>
            <person name="Buettner E."/>
            <person name="Kellner H."/>
        </authorList>
    </citation>
    <scope>NUCLEOTIDE SEQUENCE [LARGE SCALE GENOMIC DNA]</scope>
    <source>
        <strain evidence="12 13">DSM 108281</strain>
    </source>
</reference>
<feature type="domain" description="RING-type" evidence="11">
    <location>
        <begin position="90"/>
        <end position="130"/>
    </location>
</feature>
<dbReference type="GO" id="GO:0006511">
    <property type="term" value="P:ubiquitin-dependent protein catabolic process"/>
    <property type="evidence" value="ECO:0007669"/>
    <property type="project" value="TreeGrafter"/>
</dbReference>
<evidence type="ECO:0000256" key="1">
    <source>
        <dbReference type="ARBA" id="ARBA00004123"/>
    </source>
</evidence>
<feature type="region of interest" description="Disordered" evidence="10">
    <location>
        <begin position="432"/>
        <end position="472"/>
    </location>
</feature>
<evidence type="ECO:0000256" key="7">
    <source>
        <dbReference type="ARBA" id="ARBA00023242"/>
    </source>
</evidence>
<evidence type="ECO:0000256" key="6">
    <source>
        <dbReference type="ARBA" id="ARBA00022833"/>
    </source>
</evidence>